<dbReference type="InterPro" id="IPR058031">
    <property type="entry name" value="AAA_lid_NorR"/>
</dbReference>
<dbReference type="SMART" id="SM00382">
    <property type="entry name" value="AAA"/>
    <property type="match status" value="1"/>
</dbReference>
<dbReference type="Pfam" id="PF02954">
    <property type="entry name" value="HTH_8"/>
    <property type="match status" value="1"/>
</dbReference>
<dbReference type="Pfam" id="PF25601">
    <property type="entry name" value="AAA_lid_14"/>
    <property type="match status" value="1"/>
</dbReference>
<keyword evidence="4" id="KW-0805">Transcription regulation</keyword>
<evidence type="ECO:0000256" key="4">
    <source>
        <dbReference type="ARBA" id="ARBA00023015"/>
    </source>
</evidence>
<dbReference type="SMART" id="SM00448">
    <property type="entry name" value="REC"/>
    <property type="match status" value="1"/>
</dbReference>
<evidence type="ECO:0000256" key="3">
    <source>
        <dbReference type="ARBA" id="ARBA00023012"/>
    </source>
</evidence>
<evidence type="ECO:0000256" key="1">
    <source>
        <dbReference type="ARBA" id="ARBA00022741"/>
    </source>
</evidence>
<evidence type="ECO:0000256" key="2">
    <source>
        <dbReference type="ARBA" id="ARBA00022840"/>
    </source>
</evidence>
<feature type="region of interest" description="Disordered" evidence="7">
    <location>
        <begin position="1"/>
        <end position="23"/>
    </location>
</feature>
<dbReference type="InterPro" id="IPR025944">
    <property type="entry name" value="Sigma_54_int_dom_CS"/>
</dbReference>
<dbReference type="Proteomes" id="UP000756530">
    <property type="component" value="Unassembled WGS sequence"/>
</dbReference>
<gene>
    <name evidence="10" type="ORF">KJP28_04385</name>
</gene>
<evidence type="ECO:0000313" key="10">
    <source>
        <dbReference type="EMBL" id="MBV7378151.1"/>
    </source>
</evidence>
<reference evidence="10 11" key="1">
    <citation type="submission" date="2021-05" db="EMBL/GenBank/DDBJ databases">
        <title>Culturable bacteria isolated from Daya Bay.</title>
        <authorList>
            <person name="Zheng W."/>
            <person name="Yu S."/>
            <person name="Huang Y."/>
        </authorList>
    </citation>
    <scope>NUCLEOTIDE SEQUENCE [LARGE SCALE GENOMIC DNA]</scope>
    <source>
        <strain evidence="10 11">DP4N28-5</strain>
    </source>
</reference>
<keyword evidence="1" id="KW-0547">Nucleotide-binding</keyword>
<proteinExistence type="predicted"/>
<dbReference type="CDD" id="cd00009">
    <property type="entry name" value="AAA"/>
    <property type="match status" value="1"/>
</dbReference>
<sequence>MTSGTNVSPDGPSDKMTPAPEDRGRALIVGDDDLSAVIPDEILNDLGFIPVRVTSVDDAKRICDEVDVDLIVMSLWIGDESLLPALTTCMDRSHPPAVVVIARHDQINDAATAMRGGAEDCLFLPFSESRLERTLRNALARRGGSTQPPPLAPSPSTLQTRPFRPTDTPSTFHGLIGRSPAMRALFDKIRAISTSEAPVLITGEVGTGRTSLARALHNASPRASGPFVAVDCARLDGTECLTRIEPGAADAQSEIARASGGTLFLDRLDAFDNRAQMRLLALVQELEASALPDRPRLVASLSAPAAELVDNGLLREDLYFALNVIELVLPPLRMRREDLPFLLESTLARVAAREDRALPLLTAAARRSLLSYDWPGNLRELENVLRGLVLTAGGLRVTAENLPVALVTDRAQARLSAGRSEQNPARSPTGSVAGLGALLGQRLADIERAVIEATIAAEDGSIPRAARVLDVSPSTIYRKREGWTEDEDP</sequence>
<keyword evidence="5" id="KW-0804">Transcription</keyword>
<dbReference type="Pfam" id="PF00072">
    <property type="entry name" value="Response_reg"/>
    <property type="match status" value="1"/>
</dbReference>
<dbReference type="PROSITE" id="PS50045">
    <property type="entry name" value="SIGMA54_INTERACT_4"/>
    <property type="match status" value="1"/>
</dbReference>
<comment type="caution">
    <text evidence="6">Lacks conserved residue(s) required for the propagation of feature annotation.</text>
</comment>
<keyword evidence="3" id="KW-0902">Two-component regulatory system</keyword>
<comment type="caution">
    <text evidence="10">The sequence shown here is derived from an EMBL/GenBank/DDBJ whole genome shotgun (WGS) entry which is preliminary data.</text>
</comment>
<dbReference type="InterPro" id="IPR003593">
    <property type="entry name" value="AAA+_ATPase"/>
</dbReference>
<dbReference type="InterPro" id="IPR002078">
    <property type="entry name" value="Sigma_54_int"/>
</dbReference>
<name>A0ABS6T0M3_9RHOB</name>
<dbReference type="PROSITE" id="PS50110">
    <property type="entry name" value="RESPONSE_REGULATORY"/>
    <property type="match status" value="1"/>
</dbReference>
<evidence type="ECO:0000259" key="9">
    <source>
        <dbReference type="PROSITE" id="PS50110"/>
    </source>
</evidence>
<keyword evidence="2" id="KW-0067">ATP-binding</keyword>
<accession>A0ABS6T0M3</accession>
<dbReference type="InterPro" id="IPR001789">
    <property type="entry name" value="Sig_transdc_resp-reg_receiver"/>
</dbReference>
<feature type="region of interest" description="Disordered" evidence="7">
    <location>
        <begin position="140"/>
        <end position="175"/>
    </location>
</feature>
<dbReference type="RefSeq" id="WP_218391000.1">
    <property type="nucleotide sequence ID" value="NZ_JAHUZE010000001.1"/>
</dbReference>
<dbReference type="PANTHER" id="PTHR32071">
    <property type="entry name" value="TRANSCRIPTIONAL REGULATORY PROTEIN"/>
    <property type="match status" value="1"/>
</dbReference>
<evidence type="ECO:0000256" key="5">
    <source>
        <dbReference type="ARBA" id="ARBA00023163"/>
    </source>
</evidence>
<dbReference type="PROSITE" id="PS00688">
    <property type="entry name" value="SIGMA54_INTERACT_3"/>
    <property type="match status" value="1"/>
</dbReference>
<dbReference type="EMBL" id="JAHUZE010000001">
    <property type="protein sequence ID" value="MBV7378151.1"/>
    <property type="molecule type" value="Genomic_DNA"/>
</dbReference>
<evidence type="ECO:0000256" key="6">
    <source>
        <dbReference type="PROSITE-ProRule" id="PRU00169"/>
    </source>
</evidence>
<dbReference type="Pfam" id="PF00158">
    <property type="entry name" value="Sigma54_activat"/>
    <property type="match status" value="1"/>
</dbReference>
<evidence type="ECO:0000256" key="7">
    <source>
        <dbReference type="SAM" id="MobiDB-lite"/>
    </source>
</evidence>
<evidence type="ECO:0000259" key="8">
    <source>
        <dbReference type="PROSITE" id="PS50045"/>
    </source>
</evidence>
<evidence type="ECO:0000313" key="11">
    <source>
        <dbReference type="Proteomes" id="UP000756530"/>
    </source>
</evidence>
<organism evidence="10 11">
    <name type="scientific">Maritimibacter dapengensis</name>
    <dbReference type="NCBI Taxonomy" id="2836868"/>
    <lineage>
        <taxon>Bacteria</taxon>
        <taxon>Pseudomonadati</taxon>
        <taxon>Pseudomonadota</taxon>
        <taxon>Alphaproteobacteria</taxon>
        <taxon>Rhodobacterales</taxon>
        <taxon>Roseobacteraceae</taxon>
        <taxon>Maritimibacter</taxon>
    </lineage>
</organism>
<dbReference type="InterPro" id="IPR002197">
    <property type="entry name" value="HTH_Fis"/>
</dbReference>
<feature type="domain" description="Response regulatory" evidence="9">
    <location>
        <begin position="25"/>
        <end position="139"/>
    </location>
</feature>
<feature type="domain" description="Sigma-54 factor interaction" evidence="8">
    <location>
        <begin position="175"/>
        <end position="390"/>
    </location>
</feature>
<keyword evidence="11" id="KW-1185">Reference proteome</keyword>
<protein>
    <submittedName>
        <fullName evidence="10">Sigma 54-interacting transcriptional regulator</fullName>
    </submittedName>
</protein>